<dbReference type="GO" id="GO:0016020">
    <property type="term" value="C:membrane"/>
    <property type="evidence" value="ECO:0007669"/>
    <property type="project" value="TreeGrafter"/>
</dbReference>
<dbReference type="PANTHER" id="PTHR46207:SF1">
    <property type="entry name" value="PROTEIN RCC2"/>
    <property type="match status" value="1"/>
</dbReference>
<organism evidence="1 2">
    <name type="scientific">Ambrosia artemisiifolia</name>
    <name type="common">Common ragweed</name>
    <dbReference type="NCBI Taxonomy" id="4212"/>
    <lineage>
        <taxon>Eukaryota</taxon>
        <taxon>Viridiplantae</taxon>
        <taxon>Streptophyta</taxon>
        <taxon>Embryophyta</taxon>
        <taxon>Tracheophyta</taxon>
        <taxon>Spermatophyta</taxon>
        <taxon>Magnoliopsida</taxon>
        <taxon>eudicotyledons</taxon>
        <taxon>Gunneridae</taxon>
        <taxon>Pentapetalae</taxon>
        <taxon>asterids</taxon>
        <taxon>campanulids</taxon>
        <taxon>Asterales</taxon>
        <taxon>Asteraceae</taxon>
        <taxon>Asteroideae</taxon>
        <taxon>Heliantheae alliance</taxon>
        <taxon>Heliantheae</taxon>
        <taxon>Ambrosia</taxon>
    </lineage>
</organism>
<evidence type="ECO:0000313" key="1">
    <source>
        <dbReference type="EMBL" id="KAI7730579.1"/>
    </source>
</evidence>
<reference evidence="1" key="1">
    <citation type="submission" date="2022-06" db="EMBL/GenBank/DDBJ databases">
        <title>Uncovering the hologenomic basis of an extraordinary plant invasion.</title>
        <authorList>
            <person name="Bieker V.C."/>
            <person name="Martin M.D."/>
            <person name="Gilbert T."/>
            <person name="Hodgins K."/>
            <person name="Battlay P."/>
            <person name="Petersen B."/>
            <person name="Wilson J."/>
        </authorList>
    </citation>
    <scope>NUCLEOTIDE SEQUENCE</scope>
    <source>
        <strain evidence="1">AA19_3_7</strain>
        <tissue evidence="1">Leaf</tissue>
    </source>
</reference>
<dbReference type="InterPro" id="IPR028641">
    <property type="entry name" value="RCC2"/>
</dbReference>
<sequence length="131" mass="14724">SGKSHTVVVTDDGLSLSFGWNKHRQLGTDSAKTELLDFHNMVNLDMDRTWRLGHREQKEEFIPRRVDVFTRHNVLPPGAVVSAGSANSAVTAGAGQMYMWGKTKNHGDDLMYPKPLMDLRTCKRLCGAKRR</sequence>
<feature type="non-terminal residue" evidence="1">
    <location>
        <position position="1"/>
    </location>
</feature>
<dbReference type="InterPro" id="IPR009091">
    <property type="entry name" value="RCC1/BLIP-II"/>
</dbReference>
<name>A0AAD5BY40_AMBAR</name>
<dbReference type="Gene3D" id="2.130.10.30">
    <property type="entry name" value="Regulator of chromosome condensation 1/beta-lactamase-inhibitor protein II"/>
    <property type="match status" value="1"/>
</dbReference>
<dbReference type="GO" id="GO:0031267">
    <property type="term" value="F:small GTPase binding"/>
    <property type="evidence" value="ECO:0007669"/>
    <property type="project" value="TreeGrafter"/>
</dbReference>
<dbReference type="AlphaFoldDB" id="A0AAD5BY40"/>
<dbReference type="PANTHER" id="PTHR46207">
    <property type="entry name" value="PROTEIN RCC2"/>
    <property type="match status" value="1"/>
</dbReference>
<gene>
    <name evidence="1" type="ORF">M8C21_005792</name>
</gene>
<evidence type="ECO:0000313" key="2">
    <source>
        <dbReference type="Proteomes" id="UP001206925"/>
    </source>
</evidence>
<dbReference type="Proteomes" id="UP001206925">
    <property type="component" value="Unassembled WGS sequence"/>
</dbReference>
<keyword evidence="2" id="KW-1185">Reference proteome</keyword>
<accession>A0AAD5BY40</accession>
<dbReference type="EMBL" id="JAMZMK010010727">
    <property type="protein sequence ID" value="KAI7730579.1"/>
    <property type="molecule type" value="Genomic_DNA"/>
</dbReference>
<comment type="caution">
    <text evidence="1">The sequence shown here is derived from an EMBL/GenBank/DDBJ whole genome shotgun (WGS) entry which is preliminary data.</text>
</comment>
<protein>
    <submittedName>
        <fullName evidence="1">Uncharacterized protein</fullName>
    </submittedName>
</protein>
<dbReference type="SUPFAM" id="SSF50985">
    <property type="entry name" value="RCC1/BLIP-II"/>
    <property type="match status" value="1"/>
</dbReference>
<proteinExistence type="predicted"/>